<sequence>MSEVEIENHPFEPWLPKHAKLLMLGTFPPAPKRWCMPWYYPNYTNDMWRIFGILFRNDKLAFVDEVNKTYRLEAIKEMLIEEGVAIFDTAQRIHRTTGTASDKDLKIIEPADLDGMLHALPKCKAVITAGRLATDIFTRHYGIDAKHLKIGEYTTFEFEGRKIRLYREPSSSRAYPMKVEKKAEYYAQMFEELSVE</sequence>
<accession>A0A096BQ02</accession>
<comment type="caution">
    <text evidence="1">The sequence shown here is derived from an EMBL/GenBank/DDBJ whole genome shotgun (WGS) entry which is preliminary data.</text>
</comment>
<dbReference type="RefSeq" id="WP_036866943.1">
    <property type="nucleotide sequence ID" value="NZ_JRNQ01000029.1"/>
</dbReference>
<organism evidence="1 2">
    <name type="scientific">Prevotella bivia DNF00320</name>
    <dbReference type="NCBI Taxonomy" id="1401068"/>
    <lineage>
        <taxon>Bacteria</taxon>
        <taxon>Pseudomonadati</taxon>
        <taxon>Bacteroidota</taxon>
        <taxon>Bacteroidia</taxon>
        <taxon>Bacteroidales</taxon>
        <taxon>Prevotellaceae</taxon>
        <taxon>Prevotella</taxon>
    </lineage>
</organism>
<evidence type="ECO:0000313" key="2">
    <source>
        <dbReference type="Proteomes" id="UP000029525"/>
    </source>
</evidence>
<dbReference type="SUPFAM" id="SSF52141">
    <property type="entry name" value="Uracil-DNA glycosylase-like"/>
    <property type="match status" value="1"/>
</dbReference>
<reference evidence="1 2" key="1">
    <citation type="submission" date="2014-07" db="EMBL/GenBank/DDBJ databases">
        <authorList>
            <person name="McCorrison J."/>
            <person name="Sanka R."/>
            <person name="Torralba M."/>
            <person name="Gillis M."/>
            <person name="Haft D.H."/>
            <person name="Methe B."/>
            <person name="Sutton G."/>
            <person name="Nelson K.E."/>
        </authorList>
    </citation>
    <scope>NUCLEOTIDE SEQUENCE [LARGE SCALE GENOMIC DNA]</scope>
    <source>
        <strain evidence="1 2">DNF00320</strain>
    </source>
</reference>
<dbReference type="EMBL" id="JRNQ01000029">
    <property type="protein sequence ID" value="KGF44732.1"/>
    <property type="molecule type" value="Genomic_DNA"/>
</dbReference>
<gene>
    <name evidence="1" type="ORF">HMPREF0647_05620</name>
</gene>
<protein>
    <submittedName>
        <fullName evidence="1">DNA glycosylase</fullName>
    </submittedName>
</protein>
<dbReference type="InterPro" id="IPR036895">
    <property type="entry name" value="Uracil-DNA_glycosylase-like_sf"/>
</dbReference>
<dbReference type="Proteomes" id="UP000029525">
    <property type="component" value="Unassembled WGS sequence"/>
</dbReference>
<name>A0A096BQ02_9BACT</name>
<dbReference type="AlphaFoldDB" id="A0A096BQ02"/>
<dbReference type="OrthoDB" id="9794144at2"/>
<dbReference type="CDD" id="cd10032">
    <property type="entry name" value="UDG-F6_HDG"/>
    <property type="match status" value="1"/>
</dbReference>
<dbReference type="Gene3D" id="3.40.470.10">
    <property type="entry name" value="Uracil-DNA glycosylase-like domain"/>
    <property type="match status" value="1"/>
</dbReference>
<proteinExistence type="predicted"/>
<evidence type="ECO:0000313" key="1">
    <source>
        <dbReference type="EMBL" id="KGF44732.1"/>
    </source>
</evidence>